<organism evidence="3 4">
    <name type="scientific">Brassica napus</name>
    <name type="common">Rape</name>
    <dbReference type="NCBI Taxonomy" id="3708"/>
    <lineage>
        <taxon>Eukaryota</taxon>
        <taxon>Viridiplantae</taxon>
        <taxon>Streptophyta</taxon>
        <taxon>Embryophyta</taxon>
        <taxon>Tracheophyta</taxon>
        <taxon>Spermatophyta</taxon>
        <taxon>Magnoliopsida</taxon>
        <taxon>eudicotyledons</taxon>
        <taxon>Gunneridae</taxon>
        <taxon>Pentapetalae</taxon>
        <taxon>rosids</taxon>
        <taxon>malvids</taxon>
        <taxon>Brassicales</taxon>
        <taxon>Brassicaceae</taxon>
        <taxon>Brassiceae</taxon>
        <taxon>Brassica</taxon>
    </lineage>
</organism>
<proteinExistence type="predicted"/>
<feature type="region of interest" description="Disordered" evidence="1">
    <location>
        <begin position="297"/>
        <end position="326"/>
    </location>
</feature>
<protein>
    <submittedName>
        <fullName evidence="3">Uncharacterized protein</fullName>
    </submittedName>
</protein>
<keyword evidence="2" id="KW-0472">Membrane</keyword>
<keyword evidence="2" id="KW-1133">Transmembrane helix</keyword>
<dbReference type="Proteomes" id="UP000824890">
    <property type="component" value="Unassembled WGS sequence"/>
</dbReference>
<keyword evidence="4" id="KW-1185">Reference proteome</keyword>
<name>A0ABQ7Y1W9_BRANA</name>
<sequence length="326" mass="37725">MGCTDEIYLLSEFHVCLGEQESTPSVVKANRSHLLYVLQIKARFFESWFSETSDWGRLCIFGIKVDSYSEIDSLDLIFSAIWLQITWYKQMVQLNFTVTVYAIMILLIGISLGNMYYVVKTEKVTERDHYKKILYLLSKEKNQTMSRLPNSTPISGFNLLAPLFRSRFNSSSLSIKATTATPFKSVENGSKEEGIEEFMVNITLDLKIVRDKITQFMSKRRMETREFRPREGARDFSSEAWKLRKSGAACKETVEEKIMNPSPRKDLTRGGEGKRRVVVAKMTVQPKFSLKLQKKETEDDFKVASGHRPPRQPKKWSSEKFYRTPV</sequence>
<keyword evidence="2" id="KW-0812">Transmembrane</keyword>
<accession>A0ABQ7Y1W9</accession>
<evidence type="ECO:0000313" key="4">
    <source>
        <dbReference type="Proteomes" id="UP000824890"/>
    </source>
</evidence>
<reference evidence="3 4" key="1">
    <citation type="submission" date="2021-05" db="EMBL/GenBank/DDBJ databases">
        <title>Genome Assembly of Synthetic Allotetraploid Brassica napus Reveals Homoeologous Exchanges between Subgenomes.</title>
        <authorList>
            <person name="Davis J.T."/>
        </authorList>
    </citation>
    <scope>NUCLEOTIDE SEQUENCE [LARGE SCALE GENOMIC DNA]</scope>
    <source>
        <strain evidence="4">cv. Da-Ae</strain>
        <tissue evidence="3">Seedling</tissue>
    </source>
</reference>
<gene>
    <name evidence="3" type="ORF">HID58_079388</name>
</gene>
<dbReference type="InterPro" id="IPR012438">
    <property type="entry name" value="DUF1639"/>
</dbReference>
<dbReference type="EMBL" id="JAGKQM010000018">
    <property type="protein sequence ID" value="KAH0862177.1"/>
    <property type="molecule type" value="Genomic_DNA"/>
</dbReference>
<comment type="caution">
    <text evidence="3">The sequence shown here is derived from an EMBL/GenBank/DDBJ whole genome shotgun (WGS) entry which is preliminary data.</text>
</comment>
<evidence type="ECO:0000256" key="1">
    <source>
        <dbReference type="SAM" id="MobiDB-lite"/>
    </source>
</evidence>
<feature type="transmembrane region" description="Helical" evidence="2">
    <location>
        <begin position="98"/>
        <end position="119"/>
    </location>
</feature>
<evidence type="ECO:0000313" key="3">
    <source>
        <dbReference type="EMBL" id="KAH0862177.1"/>
    </source>
</evidence>
<dbReference type="Pfam" id="PF07797">
    <property type="entry name" value="DUF1639"/>
    <property type="match status" value="1"/>
</dbReference>
<evidence type="ECO:0000256" key="2">
    <source>
        <dbReference type="SAM" id="Phobius"/>
    </source>
</evidence>
<feature type="compositionally biased region" description="Basic and acidic residues" evidence="1">
    <location>
        <begin position="316"/>
        <end position="326"/>
    </location>
</feature>